<proteinExistence type="predicted"/>
<organism evidence="1 2">
    <name type="scientific">Ancylostoma ceylanicum</name>
    <dbReference type="NCBI Taxonomy" id="53326"/>
    <lineage>
        <taxon>Eukaryota</taxon>
        <taxon>Metazoa</taxon>
        <taxon>Ecdysozoa</taxon>
        <taxon>Nematoda</taxon>
        <taxon>Chromadorea</taxon>
        <taxon>Rhabditida</taxon>
        <taxon>Rhabditina</taxon>
        <taxon>Rhabditomorpha</taxon>
        <taxon>Strongyloidea</taxon>
        <taxon>Ancylostomatidae</taxon>
        <taxon>Ancylostomatinae</taxon>
        <taxon>Ancylostoma</taxon>
    </lineage>
</organism>
<dbReference type="Proteomes" id="UP000024635">
    <property type="component" value="Unassembled WGS sequence"/>
</dbReference>
<protein>
    <submittedName>
        <fullName evidence="1">Uncharacterized protein</fullName>
    </submittedName>
</protein>
<sequence length="103" mass="11980">MLILVMFCSYADVSSVMRHGSVRCTDRNHVTVFAREDIAADEENRFEKQYAERARRMSTLSRSDAIQGYHPVKQERRRYDRITISRCGHNSPGQCCYPSPFIC</sequence>
<evidence type="ECO:0000313" key="1">
    <source>
        <dbReference type="EMBL" id="EYC45498.1"/>
    </source>
</evidence>
<dbReference type="OrthoDB" id="6247020at2759"/>
<name>A0A016X2M2_9BILA</name>
<reference evidence="2" key="1">
    <citation type="journal article" date="2015" name="Nat. Genet.">
        <title>The genome and transcriptome of the zoonotic hookworm Ancylostoma ceylanicum identify infection-specific gene families.</title>
        <authorList>
            <person name="Schwarz E.M."/>
            <person name="Hu Y."/>
            <person name="Antoshechkin I."/>
            <person name="Miller M.M."/>
            <person name="Sternberg P.W."/>
            <person name="Aroian R.V."/>
        </authorList>
    </citation>
    <scope>NUCLEOTIDE SEQUENCE</scope>
    <source>
        <strain evidence="2">HY135</strain>
    </source>
</reference>
<comment type="caution">
    <text evidence="1">The sequence shown here is derived from an EMBL/GenBank/DDBJ whole genome shotgun (WGS) entry which is preliminary data.</text>
</comment>
<keyword evidence="2" id="KW-1185">Reference proteome</keyword>
<dbReference type="AlphaFoldDB" id="A0A016X2M2"/>
<accession>A0A016X2M2</accession>
<gene>
    <name evidence="1" type="primary">Acey_s0425.g1226</name>
    <name evidence="1" type="ORF">Y032_0425g1226</name>
</gene>
<dbReference type="EMBL" id="JARK01000025">
    <property type="protein sequence ID" value="EYC45498.1"/>
    <property type="molecule type" value="Genomic_DNA"/>
</dbReference>
<evidence type="ECO:0000313" key="2">
    <source>
        <dbReference type="Proteomes" id="UP000024635"/>
    </source>
</evidence>